<keyword evidence="1" id="KW-1133">Transmembrane helix</keyword>
<feature type="transmembrane region" description="Helical" evidence="1">
    <location>
        <begin position="175"/>
        <end position="194"/>
    </location>
</feature>
<sequence length="220" mass="25185">MELFNQFNKIFAEKSASNRTLFSQENLKLTSCYQSILEALVSLFSRYSEEKAEDISDNLRKRMSLCAHYFQGIVLTERLISEGIYFKACACLKQQQETIALINQIELGLSDSKPSIKKLKERFHDIMGPVNGLLNDVSHMSFKDISQIIVYDDSEESVFGASLFPVYKSAFSRELYLYFIAFLFIYTLLLKQVISDLFGGDYSSEENQSLLTALKLYSEA</sequence>
<organism evidence="2 3">
    <name type="scientific">Asticcacaulis machinosus</name>
    <dbReference type="NCBI Taxonomy" id="2984211"/>
    <lineage>
        <taxon>Bacteria</taxon>
        <taxon>Pseudomonadati</taxon>
        <taxon>Pseudomonadota</taxon>
        <taxon>Alphaproteobacteria</taxon>
        <taxon>Caulobacterales</taxon>
        <taxon>Caulobacteraceae</taxon>
        <taxon>Asticcacaulis</taxon>
    </lineage>
</organism>
<proteinExistence type="predicted"/>
<name>A0ABT5HKV1_9CAUL</name>
<evidence type="ECO:0000313" key="2">
    <source>
        <dbReference type="EMBL" id="MDC7676880.1"/>
    </source>
</evidence>
<dbReference type="RefSeq" id="WP_272745195.1">
    <property type="nucleotide sequence ID" value="NZ_JAQQKV010000002.1"/>
</dbReference>
<dbReference type="EMBL" id="JAQQKV010000002">
    <property type="protein sequence ID" value="MDC7676880.1"/>
    <property type="molecule type" value="Genomic_DNA"/>
</dbReference>
<gene>
    <name evidence="2" type="ORF">PQU98_12105</name>
</gene>
<evidence type="ECO:0000256" key="1">
    <source>
        <dbReference type="SAM" id="Phobius"/>
    </source>
</evidence>
<keyword evidence="1" id="KW-0472">Membrane</keyword>
<reference evidence="2 3" key="1">
    <citation type="submission" date="2023-01" db="EMBL/GenBank/DDBJ databases">
        <title>Novel species of the genus Asticcacaulis isolated from rivers.</title>
        <authorList>
            <person name="Lu H."/>
        </authorList>
    </citation>
    <scope>NUCLEOTIDE SEQUENCE [LARGE SCALE GENOMIC DNA]</scope>
    <source>
        <strain evidence="2 3">LKC15W</strain>
    </source>
</reference>
<protein>
    <submittedName>
        <fullName evidence="2">Uncharacterized protein</fullName>
    </submittedName>
</protein>
<keyword evidence="3" id="KW-1185">Reference proteome</keyword>
<dbReference type="Proteomes" id="UP001218579">
    <property type="component" value="Unassembled WGS sequence"/>
</dbReference>
<comment type="caution">
    <text evidence="2">The sequence shown here is derived from an EMBL/GenBank/DDBJ whole genome shotgun (WGS) entry which is preliminary data.</text>
</comment>
<accession>A0ABT5HKV1</accession>
<evidence type="ECO:0000313" key="3">
    <source>
        <dbReference type="Proteomes" id="UP001218579"/>
    </source>
</evidence>
<keyword evidence="1" id="KW-0812">Transmembrane</keyword>